<keyword evidence="2" id="KW-0238">DNA-binding</keyword>
<evidence type="ECO:0000256" key="2">
    <source>
        <dbReference type="ARBA" id="ARBA00023125"/>
    </source>
</evidence>
<dbReference type="InterPro" id="IPR036388">
    <property type="entry name" value="WH-like_DNA-bd_sf"/>
</dbReference>
<dbReference type="PANTHER" id="PTHR43537">
    <property type="entry name" value="TRANSCRIPTIONAL REGULATOR, GNTR FAMILY"/>
    <property type="match status" value="1"/>
</dbReference>
<dbReference type="Pfam" id="PF07729">
    <property type="entry name" value="FCD"/>
    <property type="match status" value="1"/>
</dbReference>
<evidence type="ECO:0000313" key="5">
    <source>
        <dbReference type="EMBL" id="SAL21893.1"/>
    </source>
</evidence>
<sequence length="220" mass="24521">MTQPFRTIAQYVLGTLRTEILAGVYEPNSRLRQEEIAKRLNVSTTPVREAFRDLRAEGLVSIDPNKGVITRALSARDVSEIYELRMVLEPMLAARACLNASDAALAAAEQVHDSMCATTSSEHWAILNEEFHQCLMSGERGTRLFDMVKSLSLVARPYVSLAMHIDDAIMNSNNREHAGLLHAYRTRNEQAAFEETRAHLENTRDAIVKGVEQTLPAQAA</sequence>
<dbReference type="EMBL" id="FCOC02000003">
    <property type="protein sequence ID" value="SAL21893.1"/>
    <property type="molecule type" value="Genomic_DNA"/>
</dbReference>
<dbReference type="GO" id="GO:0003700">
    <property type="term" value="F:DNA-binding transcription factor activity"/>
    <property type="evidence" value="ECO:0007669"/>
    <property type="project" value="InterPro"/>
</dbReference>
<keyword evidence="1" id="KW-0805">Transcription regulation</keyword>
<dbReference type="SMART" id="SM00895">
    <property type="entry name" value="FCD"/>
    <property type="match status" value="1"/>
</dbReference>
<keyword evidence="3" id="KW-0804">Transcription</keyword>
<evidence type="ECO:0000313" key="6">
    <source>
        <dbReference type="Proteomes" id="UP000054893"/>
    </source>
</evidence>
<dbReference type="CDD" id="cd07377">
    <property type="entry name" value="WHTH_GntR"/>
    <property type="match status" value="1"/>
</dbReference>
<dbReference type="OrthoDB" id="9799812at2"/>
<feature type="domain" description="HTH gntR-type" evidence="4">
    <location>
        <begin position="6"/>
        <end position="73"/>
    </location>
</feature>
<dbReference type="Pfam" id="PF00392">
    <property type="entry name" value="GntR"/>
    <property type="match status" value="1"/>
</dbReference>
<dbReference type="InterPro" id="IPR008920">
    <property type="entry name" value="TF_FadR/GntR_C"/>
</dbReference>
<dbReference type="GO" id="GO:0003677">
    <property type="term" value="F:DNA binding"/>
    <property type="evidence" value="ECO:0007669"/>
    <property type="project" value="UniProtKB-KW"/>
</dbReference>
<dbReference type="SUPFAM" id="SSF46785">
    <property type="entry name" value="Winged helix' DNA-binding domain"/>
    <property type="match status" value="1"/>
</dbReference>
<dbReference type="AlphaFoldDB" id="A0A158FQJ9"/>
<dbReference type="InterPro" id="IPR000524">
    <property type="entry name" value="Tscrpt_reg_HTH_GntR"/>
</dbReference>
<dbReference type="PROSITE" id="PS50949">
    <property type="entry name" value="HTH_GNTR"/>
    <property type="match status" value="1"/>
</dbReference>
<name>A0A158FQJ9_CABSO</name>
<proteinExistence type="predicted"/>
<gene>
    <name evidence="5" type="ORF">AWB64_01636</name>
</gene>
<dbReference type="SMART" id="SM00345">
    <property type="entry name" value="HTH_GNTR"/>
    <property type="match status" value="1"/>
</dbReference>
<accession>A0A158FQJ9</accession>
<dbReference type="Gene3D" id="1.10.10.10">
    <property type="entry name" value="Winged helix-like DNA-binding domain superfamily/Winged helix DNA-binding domain"/>
    <property type="match status" value="1"/>
</dbReference>
<organism evidence="5 6">
    <name type="scientific">Caballeronia sordidicola</name>
    <name type="common">Burkholderia sordidicola</name>
    <dbReference type="NCBI Taxonomy" id="196367"/>
    <lineage>
        <taxon>Bacteria</taxon>
        <taxon>Pseudomonadati</taxon>
        <taxon>Pseudomonadota</taxon>
        <taxon>Betaproteobacteria</taxon>
        <taxon>Burkholderiales</taxon>
        <taxon>Burkholderiaceae</taxon>
        <taxon>Caballeronia</taxon>
    </lineage>
</organism>
<evidence type="ECO:0000259" key="4">
    <source>
        <dbReference type="PROSITE" id="PS50949"/>
    </source>
</evidence>
<dbReference type="Gene3D" id="1.20.120.530">
    <property type="entry name" value="GntR ligand-binding domain-like"/>
    <property type="match status" value="1"/>
</dbReference>
<dbReference type="SUPFAM" id="SSF48008">
    <property type="entry name" value="GntR ligand-binding domain-like"/>
    <property type="match status" value="1"/>
</dbReference>
<evidence type="ECO:0000256" key="1">
    <source>
        <dbReference type="ARBA" id="ARBA00023015"/>
    </source>
</evidence>
<dbReference type="RefSeq" id="WP_060818158.1">
    <property type="nucleotide sequence ID" value="NZ_FCOC02000003.1"/>
</dbReference>
<dbReference type="InterPro" id="IPR036390">
    <property type="entry name" value="WH_DNA-bd_sf"/>
</dbReference>
<protein>
    <submittedName>
        <fullName evidence="5">GntR family transcriptional regulator</fullName>
    </submittedName>
</protein>
<evidence type="ECO:0000256" key="3">
    <source>
        <dbReference type="ARBA" id="ARBA00023163"/>
    </source>
</evidence>
<dbReference type="InterPro" id="IPR011711">
    <property type="entry name" value="GntR_C"/>
</dbReference>
<dbReference type="PANTHER" id="PTHR43537:SF41">
    <property type="entry name" value="TRANSCRIPTIONAL REGULATORY PROTEIN"/>
    <property type="match status" value="1"/>
</dbReference>
<dbReference type="Proteomes" id="UP000054893">
    <property type="component" value="Unassembled WGS sequence"/>
</dbReference>
<reference evidence="5 6" key="1">
    <citation type="submission" date="2016-01" db="EMBL/GenBank/DDBJ databases">
        <authorList>
            <person name="Oliw E.H."/>
        </authorList>
    </citation>
    <scope>NUCLEOTIDE SEQUENCE [LARGE SCALE GENOMIC DNA]</scope>
    <source>
        <strain evidence="5">LMG 22029</strain>
    </source>
</reference>